<keyword evidence="2" id="KW-0812">Transmembrane</keyword>
<keyword evidence="4" id="KW-1185">Reference proteome</keyword>
<accession>C5T4G1</accession>
<proteinExistence type="predicted"/>
<gene>
    <name evidence="3" type="ORF">AcdelDRAFT_1791</name>
</gene>
<feature type="coiled-coil region" evidence="1">
    <location>
        <begin position="672"/>
        <end position="699"/>
    </location>
</feature>
<evidence type="ECO:0000256" key="2">
    <source>
        <dbReference type="SAM" id="Phobius"/>
    </source>
</evidence>
<dbReference type="PATRIC" id="fig|573060.9.peg.3354"/>
<reference evidence="3 4" key="1">
    <citation type="submission" date="2009-05" db="EMBL/GenBank/DDBJ databases">
        <title>The draft genome of Acidovorax delafieldii 2AN.</title>
        <authorList>
            <consortium name="US DOE Joint Genome Institute (JGI-PGF)"/>
            <person name="Lucas S."/>
            <person name="Copeland A."/>
            <person name="Lapidus A."/>
            <person name="Glavina del Rio T."/>
            <person name="Tice H."/>
            <person name="Bruce D."/>
            <person name="Goodwin L."/>
            <person name="Pitluck S."/>
            <person name="Larimer F."/>
            <person name="Land M.L."/>
            <person name="Hauser L."/>
            <person name="Shelobolina E.S."/>
            <person name="Picardal F."/>
            <person name="Roden E."/>
            <person name="Emerson D."/>
        </authorList>
    </citation>
    <scope>NUCLEOTIDE SEQUENCE [LARGE SCALE GENOMIC DNA]</scope>
    <source>
        <strain evidence="3 4">2AN</strain>
    </source>
</reference>
<evidence type="ECO:0000256" key="1">
    <source>
        <dbReference type="SAM" id="Coils"/>
    </source>
</evidence>
<evidence type="ECO:0000313" key="4">
    <source>
        <dbReference type="Proteomes" id="UP000003856"/>
    </source>
</evidence>
<dbReference type="AlphaFoldDB" id="C5T4G1"/>
<keyword evidence="2" id="KW-1133">Transmembrane helix</keyword>
<keyword evidence="2" id="KW-0472">Membrane</keyword>
<evidence type="ECO:0000313" key="3">
    <source>
        <dbReference type="EMBL" id="EER60643.1"/>
    </source>
</evidence>
<organism evidence="3 4">
    <name type="scientific">Acidovorax delafieldii 2AN</name>
    <dbReference type="NCBI Taxonomy" id="573060"/>
    <lineage>
        <taxon>Bacteria</taxon>
        <taxon>Pseudomonadati</taxon>
        <taxon>Pseudomonadota</taxon>
        <taxon>Betaproteobacteria</taxon>
        <taxon>Burkholderiales</taxon>
        <taxon>Comamonadaceae</taxon>
        <taxon>Acidovorax</taxon>
    </lineage>
</organism>
<dbReference type="Proteomes" id="UP000003856">
    <property type="component" value="Unassembled WGS sequence"/>
</dbReference>
<sequence length="735" mass="76351">MLPTFLTVPATRPMPRHLRGFGLLQVLLLISVMAGLAAMGYLQWRERAGVESSRQERQVLAQADQAIVAFATVMRRLPCPDTNRDGEEDCGNVDAQKGWLPSVTLRLAGADPGVDVGQLRYLVQRGADANNLTTLTDTWRPLAYDDSGETFSSMQAGSYPSDILTLTDLCQRLETARTTPLGASLARVNTAPLRSVAYALAHPGNTDADGDGDLFDGANSNAGANANLMEDPARRPLLATYNDLVLERSFTSLQADFHCRPLIDSINTVALGHDVVIQVAQMRDDNIEAAGRAVAFSTLATIMTGLEIALAVAEGISDAGNAAAEWVICAASLGLAVNACAAAPQHTAAIALAGGVVYANIAAAVLNATAAGIAAGALVLASNTATPDQACPPRDTSLLTQSLVSAQAELSSAASARLAVQTEVANKTIELNAAIAERDAAVATLVNVVRGGAASSQLDGQVSQLIAAAGGWGSASYNRDATESRLTQATKERDLWAAEVAKYNAMLADTAGTIARLTSEIAALDALIATNPPNKAALMDQRAGKDAELKLAKDTAGLTAVRDKAAASLATAQAALDNATAARDAAVTSFSTAQTSYQTAYANLVNGAARYAVYNGSGQVIGYRCTTACQPGDTSISGALNSALVDLFGPAASSGPSPDAKYLRPIKVQKELDALNTKLAAAQKRESEAQYQVDQLQQMINNPAACNSTGTAVIPMTPDQAQDILVEVDRKGGTR</sequence>
<feature type="transmembrane region" description="Helical" evidence="2">
    <location>
        <begin position="21"/>
        <end position="44"/>
    </location>
</feature>
<dbReference type="RefSeq" id="WP_005795639.1">
    <property type="nucleotide sequence ID" value="NZ_ACQT01000046.1"/>
</dbReference>
<keyword evidence="1" id="KW-0175">Coiled coil</keyword>
<protein>
    <submittedName>
        <fullName evidence="3">Uncharacterized protein</fullName>
    </submittedName>
</protein>
<name>C5T4G1_ACIDE</name>
<dbReference type="EMBL" id="ACQT01000046">
    <property type="protein sequence ID" value="EER60643.1"/>
    <property type="molecule type" value="Genomic_DNA"/>
</dbReference>
<comment type="caution">
    <text evidence="3">The sequence shown here is derived from an EMBL/GenBank/DDBJ whole genome shotgun (WGS) entry which is preliminary data.</text>
</comment>